<evidence type="ECO:0000313" key="1">
    <source>
        <dbReference type="EMBL" id="KIM56358.1"/>
    </source>
</evidence>
<reference evidence="1 2" key="1">
    <citation type="submission" date="2014-04" db="EMBL/GenBank/DDBJ databases">
        <authorList>
            <consortium name="DOE Joint Genome Institute"/>
            <person name="Kuo A."/>
            <person name="Kohler A."/>
            <person name="Nagy L.G."/>
            <person name="Floudas D."/>
            <person name="Copeland A."/>
            <person name="Barry K.W."/>
            <person name="Cichocki N."/>
            <person name="Veneault-Fourrey C."/>
            <person name="LaButti K."/>
            <person name="Lindquist E.A."/>
            <person name="Lipzen A."/>
            <person name="Lundell T."/>
            <person name="Morin E."/>
            <person name="Murat C."/>
            <person name="Sun H."/>
            <person name="Tunlid A."/>
            <person name="Henrissat B."/>
            <person name="Grigoriev I.V."/>
            <person name="Hibbett D.S."/>
            <person name="Martin F."/>
            <person name="Nordberg H.P."/>
            <person name="Cantor M.N."/>
            <person name="Hua S.X."/>
        </authorList>
    </citation>
    <scope>NUCLEOTIDE SEQUENCE [LARGE SCALE GENOMIC DNA]</scope>
    <source>
        <strain evidence="1 2">Foug A</strain>
    </source>
</reference>
<dbReference type="InParanoid" id="A0A0C2Z364"/>
<reference evidence="2" key="2">
    <citation type="submission" date="2015-01" db="EMBL/GenBank/DDBJ databases">
        <title>Evolutionary Origins and Diversification of the Mycorrhizal Mutualists.</title>
        <authorList>
            <consortium name="DOE Joint Genome Institute"/>
            <consortium name="Mycorrhizal Genomics Consortium"/>
            <person name="Kohler A."/>
            <person name="Kuo A."/>
            <person name="Nagy L.G."/>
            <person name="Floudas D."/>
            <person name="Copeland A."/>
            <person name="Barry K.W."/>
            <person name="Cichocki N."/>
            <person name="Veneault-Fourrey C."/>
            <person name="LaButti K."/>
            <person name="Lindquist E.A."/>
            <person name="Lipzen A."/>
            <person name="Lundell T."/>
            <person name="Morin E."/>
            <person name="Murat C."/>
            <person name="Riley R."/>
            <person name="Ohm R."/>
            <person name="Sun H."/>
            <person name="Tunlid A."/>
            <person name="Henrissat B."/>
            <person name="Grigoriev I.V."/>
            <person name="Hibbett D.S."/>
            <person name="Martin F."/>
        </authorList>
    </citation>
    <scope>NUCLEOTIDE SEQUENCE [LARGE SCALE GENOMIC DNA]</scope>
    <source>
        <strain evidence="2">Foug A</strain>
    </source>
</reference>
<dbReference type="EMBL" id="KN822118">
    <property type="protein sequence ID" value="KIM56358.1"/>
    <property type="molecule type" value="Genomic_DNA"/>
</dbReference>
<dbReference type="HOGENOM" id="CLU_3088580_0_0_1"/>
<organism evidence="1 2">
    <name type="scientific">Scleroderma citrinum Foug A</name>
    <dbReference type="NCBI Taxonomy" id="1036808"/>
    <lineage>
        <taxon>Eukaryota</taxon>
        <taxon>Fungi</taxon>
        <taxon>Dikarya</taxon>
        <taxon>Basidiomycota</taxon>
        <taxon>Agaricomycotina</taxon>
        <taxon>Agaricomycetes</taxon>
        <taxon>Agaricomycetidae</taxon>
        <taxon>Boletales</taxon>
        <taxon>Sclerodermatineae</taxon>
        <taxon>Sclerodermataceae</taxon>
        <taxon>Scleroderma</taxon>
    </lineage>
</organism>
<keyword evidence="2" id="KW-1185">Reference proteome</keyword>
<sequence>MGADSFNLSALSLFAQSPCSAKTLPNNRENAKPLSYRNLPATLVMVPQDATQ</sequence>
<dbReference type="Proteomes" id="UP000053989">
    <property type="component" value="Unassembled WGS sequence"/>
</dbReference>
<dbReference type="AlphaFoldDB" id="A0A0C2Z364"/>
<evidence type="ECO:0000313" key="2">
    <source>
        <dbReference type="Proteomes" id="UP000053989"/>
    </source>
</evidence>
<protein>
    <submittedName>
        <fullName evidence="1">Uncharacterized protein</fullName>
    </submittedName>
</protein>
<gene>
    <name evidence="1" type="ORF">SCLCIDRAFT_244348</name>
</gene>
<accession>A0A0C2Z364</accession>
<proteinExistence type="predicted"/>
<name>A0A0C2Z364_9AGAM</name>